<sequence length="163" mass="17341">MVGMEIDIIERRLAENQLAEQSQRLMDLSTPMIPINDRVVVLPLVGAIDAKRADQMLSTLLCGPAQNRAQVATLDITGVSTIDSHVAAVLVNAARAVQLLGAEVVLTGMRPEVATTLVGLNIDLGNIVTRANLRSGVAYATSQEQRGPVLIVARPGSRRSVPN</sequence>
<dbReference type="PANTHER" id="PTHR33745">
    <property type="entry name" value="RSBT ANTAGONIST PROTEIN RSBS-RELATED"/>
    <property type="match status" value="1"/>
</dbReference>
<accession>A0A1I2IWP0</accession>
<dbReference type="InterPro" id="IPR002645">
    <property type="entry name" value="STAS_dom"/>
</dbReference>
<evidence type="ECO:0000259" key="2">
    <source>
        <dbReference type="PROSITE" id="PS50113"/>
    </source>
</evidence>
<dbReference type="PROSITE" id="PS50801">
    <property type="entry name" value="STAS"/>
    <property type="match status" value="1"/>
</dbReference>
<dbReference type="Gene3D" id="3.30.750.24">
    <property type="entry name" value="STAS domain"/>
    <property type="match status" value="1"/>
</dbReference>
<name>A0A1I2IWP0_9BACT</name>
<dbReference type="Pfam" id="PF01740">
    <property type="entry name" value="STAS"/>
    <property type="match status" value="1"/>
</dbReference>
<keyword evidence="1" id="KW-0597">Phosphoprotein</keyword>
<gene>
    <name evidence="4" type="ORF">SAMN02745121_09041</name>
</gene>
<evidence type="ECO:0000313" key="4">
    <source>
        <dbReference type="EMBL" id="SFF46609.1"/>
    </source>
</evidence>
<dbReference type="InterPro" id="IPR000700">
    <property type="entry name" value="PAS-assoc_C"/>
</dbReference>
<dbReference type="InterPro" id="IPR051932">
    <property type="entry name" value="Bact_StressResp_Reg"/>
</dbReference>
<reference evidence="5" key="1">
    <citation type="submission" date="2016-10" db="EMBL/GenBank/DDBJ databases">
        <authorList>
            <person name="Varghese N."/>
            <person name="Submissions S."/>
        </authorList>
    </citation>
    <scope>NUCLEOTIDE SEQUENCE [LARGE SCALE GENOMIC DNA]</scope>
    <source>
        <strain evidence="5">ATCC 25963</strain>
    </source>
</reference>
<dbReference type="PANTHER" id="PTHR33745:SF3">
    <property type="entry name" value="RSBT CO-ANTAGONIST PROTEIN RSBRC"/>
    <property type="match status" value="1"/>
</dbReference>
<organism evidence="4 5">
    <name type="scientific">Nannocystis exedens</name>
    <dbReference type="NCBI Taxonomy" id="54"/>
    <lineage>
        <taxon>Bacteria</taxon>
        <taxon>Pseudomonadati</taxon>
        <taxon>Myxococcota</taxon>
        <taxon>Polyangia</taxon>
        <taxon>Nannocystales</taxon>
        <taxon>Nannocystaceae</taxon>
        <taxon>Nannocystis</taxon>
    </lineage>
</organism>
<dbReference type="InterPro" id="IPR036513">
    <property type="entry name" value="STAS_dom_sf"/>
</dbReference>
<dbReference type="CDD" id="cd07041">
    <property type="entry name" value="STAS_RsbR_RsbS_like"/>
    <property type="match status" value="1"/>
</dbReference>
<evidence type="ECO:0000313" key="5">
    <source>
        <dbReference type="Proteomes" id="UP000199400"/>
    </source>
</evidence>
<dbReference type="STRING" id="54.SAMN02745121_09041"/>
<dbReference type="Proteomes" id="UP000199400">
    <property type="component" value="Unassembled WGS sequence"/>
</dbReference>
<evidence type="ECO:0000256" key="1">
    <source>
        <dbReference type="ARBA" id="ARBA00022553"/>
    </source>
</evidence>
<dbReference type="EMBL" id="FOMX01000094">
    <property type="protein sequence ID" value="SFF46609.1"/>
    <property type="molecule type" value="Genomic_DNA"/>
</dbReference>
<dbReference type="SUPFAM" id="SSF52091">
    <property type="entry name" value="SpoIIaa-like"/>
    <property type="match status" value="1"/>
</dbReference>
<protein>
    <submittedName>
        <fullName evidence="4">Anti-anti-sigma factor</fullName>
    </submittedName>
</protein>
<feature type="domain" description="PAC" evidence="2">
    <location>
        <begin position="1"/>
        <end position="20"/>
    </location>
</feature>
<dbReference type="AlphaFoldDB" id="A0A1I2IWP0"/>
<feature type="domain" description="STAS" evidence="3">
    <location>
        <begin position="29"/>
        <end position="140"/>
    </location>
</feature>
<dbReference type="PROSITE" id="PS50113">
    <property type="entry name" value="PAC"/>
    <property type="match status" value="1"/>
</dbReference>
<proteinExistence type="predicted"/>
<keyword evidence="5" id="KW-1185">Reference proteome</keyword>
<evidence type="ECO:0000259" key="3">
    <source>
        <dbReference type="PROSITE" id="PS50801"/>
    </source>
</evidence>